<evidence type="ECO:0000256" key="5">
    <source>
        <dbReference type="ARBA" id="ARBA00023306"/>
    </source>
</evidence>
<keyword evidence="3" id="KW-0498">Mitosis</keyword>
<keyword evidence="5" id="KW-0131">Cell cycle</keyword>
<feature type="domain" description="Anaphase-promoting complex subunit 4-like WD40" evidence="6">
    <location>
        <begin position="24"/>
        <end position="126"/>
    </location>
</feature>
<dbReference type="Proteomes" id="UP000027730">
    <property type="component" value="Unassembled WGS sequence"/>
</dbReference>
<name>A0A074WAD3_9PEZI</name>
<dbReference type="HOGENOM" id="CLU_011501_0_0_1"/>
<dbReference type="InterPro" id="IPR024977">
    <property type="entry name" value="Apc4-like_WD40_dom"/>
</dbReference>
<dbReference type="GO" id="GO:0031145">
    <property type="term" value="P:anaphase-promoting complex-dependent catabolic process"/>
    <property type="evidence" value="ECO:0007669"/>
    <property type="project" value="InterPro"/>
</dbReference>
<feature type="domain" description="Anaphase-promoting complex subunit 4 long" evidence="7">
    <location>
        <begin position="239"/>
        <end position="435"/>
    </location>
</feature>
<dbReference type="OrthoDB" id="10266042at2759"/>
<evidence type="ECO:0000256" key="2">
    <source>
        <dbReference type="ARBA" id="ARBA00022618"/>
    </source>
</evidence>
<dbReference type="InterPro" id="IPR036322">
    <property type="entry name" value="WD40_repeat_dom_sf"/>
</dbReference>
<dbReference type="SUPFAM" id="SSF50978">
    <property type="entry name" value="WD40 repeat-like"/>
    <property type="match status" value="1"/>
</dbReference>
<organism evidence="8 9">
    <name type="scientific">Aureobasidium namibiae CBS 147.97</name>
    <dbReference type="NCBI Taxonomy" id="1043004"/>
    <lineage>
        <taxon>Eukaryota</taxon>
        <taxon>Fungi</taxon>
        <taxon>Dikarya</taxon>
        <taxon>Ascomycota</taxon>
        <taxon>Pezizomycotina</taxon>
        <taxon>Dothideomycetes</taxon>
        <taxon>Dothideomycetidae</taxon>
        <taxon>Dothideales</taxon>
        <taxon>Saccotheciaceae</taxon>
        <taxon>Aureobasidium</taxon>
    </lineage>
</organism>
<dbReference type="GO" id="GO:0005680">
    <property type="term" value="C:anaphase-promoting complex"/>
    <property type="evidence" value="ECO:0007669"/>
    <property type="project" value="InterPro"/>
</dbReference>
<dbReference type="RefSeq" id="XP_013422729.1">
    <property type="nucleotide sequence ID" value="XM_013567275.1"/>
</dbReference>
<dbReference type="GO" id="GO:0051301">
    <property type="term" value="P:cell division"/>
    <property type="evidence" value="ECO:0007669"/>
    <property type="project" value="UniProtKB-KW"/>
</dbReference>
<evidence type="ECO:0000259" key="7">
    <source>
        <dbReference type="Pfam" id="PF12896"/>
    </source>
</evidence>
<dbReference type="Pfam" id="PF12894">
    <property type="entry name" value="ANAPC4_WD40"/>
    <property type="match status" value="1"/>
</dbReference>
<dbReference type="STRING" id="1043004.A0A074WAD3"/>
<sequence>MADECRLPLQSEKALSYTIKPHLLAYCPRTDLLAVVTQDEVIEVYRIGGQRAFVVKRKSPSTVAVGLEWIRDGKCLAVALNTGFVDIVSGETGKIIRHGGDDPFSIDAANPKSKVARGEITCLGWGTVSTRESIESKKPSKPALDQSMINDLWSRLGLDPDETSLADDEDDVETQGQEALLKDLPRQLAFLDVESILPRLSPIPTRHTATKHHAILRADRDDETLEGDDQGLKNLHITLFDIPLMSSGGSHLHLIISRTAQLRDLCGYISCSIVSAKSDWTTHTNLPSRFMENVNETLEEKGEGVLEDNLYHLAMTGHFTPTILEWLRDELAERGHKRWDHAMTTLYNELSKILHTNLLPVLERSAVVATNLRGLARYYSNTTHFNVSPDVFTSILSTLSSLQLLVHETVQVLGTEQRQFRAFSRWLRHQIDLAAADPESLSAKDMAERETPQLDLPNTLAYLEGGLTKSRLKAIVFSTPSVDDQTK</sequence>
<accession>A0A074WAD3</accession>
<dbReference type="InterPro" id="IPR024789">
    <property type="entry name" value="APC4"/>
</dbReference>
<keyword evidence="9" id="KW-1185">Reference proteome</keyword>
<feature type="non-terminal residue" evidence="8">
    <location>
        <position position="487"/>
    </location>
</feature>
<keyword evidence="2" id="KW-0132">Cell division</keyword>
<dbReference type="EMBL" id="KL584728">
    <property type="protein sequence ID" value="KEQ68549.1"/>
    <property type="molecule type" value="Genomic_DNA"/>
</dbReference>
<dbReference type="PANTHER" id="PTHR13260:SF0">
    <property type="entry name" value="ANAPHASE-PROMOTING COMPLEX SUBUNIT 4"/>
    <property type="match status" value="1"/>
</dbReference>
<evidence type="ECO:0000313" key="8">
    <source>
        <dbReference type="EMBL" id="KEQ68549.1"/>
    </source>
</evidence>
<protein>
    <recommendedName>
        <fullName evidence="1">Anaphase-promoting complex subunit 4</fullName>
    </recommendedName>
</protein>
<dbReference type="AlphaFoldDB" id="A0A074WAD3"/>
<gene>
    <name evidence="8" type="ORF">M436DRAFT_58167</name>
</gene>
<reference evidence="8 9" key="1">
    <citation type="journal article" date="2014" name="BMC Genomics">
        <title>Genome sequencing of four Aureobasidium pullulans varieties: biotechnological potential, stress tolerance, and description of new species.</title>
        <authorList>
            <person name="Gostin Ar C."/>
            <person name="Ohm R.A."/>
            <person name="Kogej T."/>
            <person name="Sonjak S."/>
            <person name="Turk M."/>
            <person name="Zajc J."/>
            <person name="Zalar P."/>
            <person name="Grube M."/>
            <person name="Sun H."/>
            <person name="Han J."/>
            <person name="Sharma A."/>
            <person name="Chiniquy J."/>
            <person name="Ngan C.Y."/>
            <person name="Lipzen A."/>
            <person name="Barry K."/>
            <person name="Grigoriev I.V."/>
            <person name="Gunde-Cimerman N."/>
        </authorList>
    </citation>
    <scope>NUCLEOTIDE SEQUENCE [LARGE SCALE GENOMIC DNA]</scope>
    <source>
        <strain evidence="8 9">CBS 147.97</strain>
    </source>
</reference>
<proteinExistence type="predicted"/>
<dbReference type="InterPro" id="IPR024790">
    <property type="entry name" value="APC4_long_dom"/>
</dbReference>
<dbReference type="PANTHER" id="PTHR13260">
    <property type="entry name" value="ANAPHASE PROMOTING COMPLEX SUBUNIT 4 APC4"/>
    <property type="match status" value="1"/>
</dbReference>
<evidence type="ECO:0000256" key="1">
    <source>
        <dbReference type="ARBA" id="ARBA00016067"/>
    </source>
</evidence>
<keyword evidence="4" id="KW-0833">Ubl conjugation pathway</keyword>
<dbReference type="GeneID" id="25412607"/>
<evidence type="ECO:0000313" key="9">
    <source>
        <dbReference type="Proteomes" id="UP000027730"/>
    </source>
</evidence>
<evidence type="ECO:0000259" key="6">
    <source>
        <dbReference type="Pfam" id="PF12894"/>
    </source>
</evidence>
<evidence type="ECO:0000256" key="3">
    <source>
        <dbReference type="ARBA" id="ARBA00022776"/>
    </source>
</evidence>
<evidence type="ECO:0000256" key="4">
    <source>
        <dbReference type="ARBA" id="ARBA00022786"/>
    </source>
</evidence>
<dbReference type="Pfam" id="PF12896">
    <property type="entry name" value="ANAPC4"/>
    <property type="match status" value="1"/>
</dbReference>
<dbReference type="GO" id="GO:0034399">
    <property type="term" value="C:nuclear periphery"/>
    <property type="evidence" value="ECO:0007669"/>
    <property type="project" value="TreeGrafter"/>
</dbReference>
<dbReference type="GO" id="GO:0070979">
    <property type="term" value="P:protein K11-linked ubiquitination"/>
    <property type="evidence" value="ECO:0007669"/>
    <property type="project" value="TreeGrafter"/>
</dbReference>